<dbReference type="InterPro" id="IPR036034">
    <property type="entry name" value="PDZ_sf"/>
</dbReference>
<dbReference type="InterPro" id="IPR004387">
    <property type="entry name" value="Pept_M50_Zn"/>
</dbReference>
<dbReference type="GO" id="GO:0004222">
    <property type="term" value="F:metalloendopeptidase activity"/>
    <property type="evidence" value="ECO:0007669"/>
    <property type="project" value="InterPro"/>
</dbReference>
<dbReference type="OrthoDB" id="9782003at2"/>
<evidence type="ECO:0000256" key="8">
    <source>
        <dbReference type="ARBA" id="ARBA00022989"/>
    </source>
</evidence>
<evidence type="ECO:0000256" key="3">
    <source>
        <dbReference type="ARBA" id="ARBA00007931"/>
    </source>
</evidence>
<evidence type="ECO:0000256" key="1">
    <source>
        <dbReference type="ARBA" id="ARBA00001947"/>
    </source>
</evidence>
<evidence type="ECO:0000256" key="4">
    <source>
        <dbReference type="ARBA" id="ARBA00022670"/>
    </source>
</evidence>
<comment type="cofactor">
    <cofactor evidence="1 11">
        <name>Zn(2+)</name>
        <dbReference type="ChEBI" id="CHEBI:29105"/>
    </cofactor>
</comment>
<dbReference type="InterPro" id="IPR001478">
    <property type="entry name" value="PDZ"/>
</dbReference>
<keyword evidence="7 11" id="KW-0862">Zinc</keyword>
<evidence type="ECO:0000256" key="7">
    <source>
        <dbReference type="ARBA" id="ARBA00022833"/>
    </source>
</evidence>
<dbReference type="NCBIfam" id="TIGR00054">
    <property type="entry name" value="RIP metalloprotease RseP"/>
    <property type="match status" value="1"/>
</dbReference>
<evidence type="ECO:0000256" key="5">
    <source>
        <dbReference type="ARBA" id="ARBA00022692"/>
    </source>
</evidence>
<evidence type="ECO:0000256" key="10">
    <source>
        <dbReference type="ARBA" id="ARBA00023136"/>
    </source>
</evidence>
<dbReference type="SMART" id="SM00228">
    <property type="entry name" value="PDZ"/>
    <property type="match status" value="1"/>
</dbReference>
<dbReference type="EMBL" id="FYEH01000006">
    <property type="protein sequence ID" value="SNB67987.1"/>
    <property type="molecule type" value="Genomic_DNA"/>
</dbReference>
<proteinExistence type="inferred from homology"/>
<feature type="transmembrane region" description="Helical" evidence="11">
    <location>
        <begin position="285"/>
        <end position="305"/>
    </location>
</feature>
<keyword evidence="11" id="KW-0479">Metal-binding</keyword>
<feature type="transmembrane region" description="Helical" evidence="11">
    <location>
        <begin position="7"/>
        <end position="25"/>
    </location>
</feature>
<dbReference type="Pfam" id="PF17820">
    <property type="entry name" value="PDZ_6"/>
    <property type="match status" value="1"/>
</dbReference>
<dbReference type="GO" id="GO:0016020">
    <property type="term" value="C:membrane"/>
    <property type="evidence" value="ECO:0007669"/>
    <property type="project" value="UniProtKB-SubCell"/>
</dbReference>
<dbReference type="PANTHER" id="PTHR42837:SF2">
    <property type="entry name" value="MEMBRANE METALLOPROTEASE ARASP2, CHLOROPLASTIC-RELATED"/>
    <property type="match status" value="1"/>
</dbReference>
<evidence type="ECO:0000256" key="2">
    <source>
        <dbReference type="ARBA" id="ARBA00004141"/>
    </source>
</evidence>
<dbReference type="Gene3D" id="2.30.42.10">
    <property type="match status" value="1"/>
</dbReference>
<accession>A0A212R755</accession>
<evidence type="ECO:0000313" key="13">
    <source>
        <dbReference type="EMBL" id="SNB67987.1"/>
    </source>
</evidence>
<keyword evidence="4 13" id="KW-0645">Protease</keyword>
<dbReference type="GO" id="GO:0046872">
    <property type="term" value="F:metal ion binding"/>
    <property type="evidence" value="ECO:0007669"/>
    <property type="project" value="UniProtKB-KW"/>
</dbReference>
<dbReference type="Pfam" id="PF02163">
    <property type="entry name" value="Peptidase_M50"/>
    <property type="match status" value="1"/>
</dbReference>
<keyword evidence="14" id="KW-1185">Reference proteome</keyword>
<keyword evidence="10 11" id="KW-0472">Membrane</keyword>
<keyword evidence="9 11" id="KW-0482">Metalloprotease</keyword>
<dbReference type="InterPro" id="IPR008915">
    <property type="entry name" value="Peptidase_M50"/>
</dbReference>
<dbReference type="InterPro" id="IPR041489">
    <property type="entry name" value="PDZ_6"/>
</dbReference>
<feature type="domain" description="PDZ" evidence="12">
    <location>
        <begin position="121"/>
        <end position="191"/>
    </location>
</feature>
<evidence type="ECO:0000256" key="9">
    <source>
        <dbReference type="ARBA" id="ARBA00023049"/>
    </source>
</evidence>
<dbReference type="Proteomes" id="UP000197065">
    <property type="component" value="Unassembled WGS sequence"/>
</dbReference>
<evidence type="ECO:0000256" key="11">
    <source>
        <dbReference type="RuleBase" id="RU362031"/>
    </source>
</evidence>
<dbReference type="CDD" id="cd06163">
    <property type="entry name" value="S2P-M50_PDZ_RseP-like"/>
    <property type="match status" value="1"/>
</dbReference>
<sequence>MSLIAQYLVPFLIILSVVVFVHEYGHYWVARRNGVRIESFSIGFGPEIFGRTDKAGTRWKFSLIPLGGYVKMLGDADASSTSIDRAKAAQEGSFPSKSVAQRMAVVFAGPAFNFLFAIVVLSFLFVFSGRPFTPAVVGEVQQDGPAAAAGLLPNDRITAVDGKAVDSFERLQDIVRDAAGVPLVLTLERGGQAVQATVVPKLQELTDRFGNVHRIGLIGVSRAGVEFVRSNPLAAPFQAVGEIGRMVGGTLQAIGQMIVGSRGTDELGGPLRIAQMSGQIAQDGLVPAIWFTAVLSINLGLINLFPVPMLDGGHLVMYAIEAVRGRPLGERSQEIAFRIGLAMVLTLMVFATWNDLIHLRVVEFVKGLVS</sequence>
<evidence type="ECO:0000313" key="14">
    <source>
        <dbReference type="Proteomes" id="UP000197065"/>
    </source>
</evidence>
<keyword evidence="8 11" id="KW-1133">Transmembrane helix</keyword>
<keyword evidence="5 11" id="KW-0812">Transmembrane</keyword>
<evidence type="ECO:0000256" key="6">
    <source>
        <dbReference type="ARBA" id="ARBA00022801"/>
    </source>
</evidence>
<dbReference type="EC" id="3.4.24.-" evidence="11"/>
<name>A0A212R755_9PROT</name>
<dbReference type="RefSeq" id="WP_088561414.1">
    <property type="nucleotide sequence ID" value="NZ_FYEH01000006.1"/>
</dbReference>
<dbReference type="SUPFAM" id="SSF50156">
    <property type="entry name" value="PDZ domain-like"/>
    <property type="match status" value="1"/>
</dbReference>
<dbReference type="GO" id="GO:0006508">
    <property type="term" value="P:proteolysis"/>
    <property type="evidence" value="ECO:0007669"/>
    <property type="project" value="UniProtKB-KW"/>
</dbReference>
<organism evidence="13 14">
    <name type="scientific">Arboricoccus pini</name>
    <dbReference type="NCBI Taxonomy" id="1963835"/>
    <lineage>
        <taxon>Bacteria</taxon>
        <taxon>Pseudomonadati</taxon>
        <taxon>Pseudomonadota</taxon>
        <taxon>Alphaproteobacteria</taxon>
        <taxon>Geminicoccales</taxon>
        <taxon>Geminicoccaceae</taxon>
        <taxon>Arboricoccus</taxon>
    </lineage>
</organism>
<gene>
    <name evidence="13" type="ORF">SAMN07250955_106108</name>
</gene>
<protein>
    <recommendedName>
        <fullName evidence="11">Zinc metalloprotease</fullName>
        <ecNumber evidence="11">3.4.24.-</ecNumber>
    </recommendedName>
</protein>
<dbReference type="AlphaFoldDB" id="A0A212R755"/>
<reference evidence="13 14" key="1">
    <citation type="submission" date="2017-06" db="EMBL/GenBank/DDBJ databases">
        <authorList>
            <person name="Kim H.J."/>
            <person name="Triplett B.A."/>
        </authorList>
    </citation>
    <scope>NUCLEOTIDE SEQUENCE [LARGE SCALE GENOMIC DNA]</scope>
    <source>
        <strain evidence="13 14">B29T1</strain>
    </source>
</reference>
<feature type="transmembrane region" description="Helical" evidence="11">
    <location>
        <begin position="103"/>
        <end position="127"/>
    </location>
</feature>
<feature type="transmembrane region" description="Helical" evidence="11">
    <location>
        <begin position="335"/>
        <end position="353"/>
    </location>
</feature>
<dbReference type="CDD" id="cd23081">
    <property type="entry name" value="cpPDZ_EcRseP-like"/>
    <property type="match status" value="1"/>
</dbReference>
<comment type="similarity">
    <text evidence="3 11">Belongs to the peptidase M50B family.</text>
</comment>
<dbReference type="PANTHER" id="PTHR42837">
    <property type="entry name" value="REGULATOR OF SIGMA-E PROTEASE RSEP"/>
    <property type="match status" value="1"/>
</dbReference>
<evidence type="ECO:0000259" key="12">
    <source>
        <dbReference type="SMART" id="SM00228"/>
    </source>
</evidence>
<keyword evidence="6 11" id="KW-0378">Hydrolase</keyword>
<comment type="subcellular location">
    <subcellularLocation>
        <location evidence="2">Membrane</location>
        <topology evidence="2">Multi-pass membrane protein</topology>
    </subcellularLocation>
</comment>